<proteinExistence type="predicted"/>
<sequence>MNKGKYILKKGTTTLTARPFTYVLNSKFNNHLCDHCLRRGKVSKCSACQCVYYCNHSCQRGAWPIHTTECPKLKKFLSKTVPDLAQFMTRVIIKLNQGGGEKKGYYSETNYRKFKDLMSLFVLFDSIDADFIISSNCSVIMKNTKRMFIFMCQCGILNVLFEGEPMPSHQELIPICGRICILFLEIYYGQVHPLTGMLYFFTGTIQSHLKKPKQALETLKRAESILAITNGEKHTLFRELFQTFTK</sequence>
<evidence type="ECO:0000259" key="5">
    <source>
        <dbReference type="PROSITE" id="PS50865"/>
    </source>
</evidence>
<keyword evidence="3" id="KW-0862">Zinc</keyword>
<evidence type="ECO:0000313" key="6">
    <source>
        <dbReference type="EMBL" id="KZC13718.1"/>
    </source>
</evidence>
<keyword evidence="6" id="KW-0489">Methyltransferase</keyword>
<dbReference type="Gene3D" id="1.25.40.10">
    <property type="entry name" value="Tetratricopeptide repeat domain"/>
    <property type="match status" value="1"/>
</dbReference>
<dbReference type="EMBL" id="KQ435008">
    <property type="protein sequence ID" value="KZC13718.1"/>
    <property type="molecule type" value="Genomic_DNA"/>
</dbReference>
<dbReference type="GO" id="GO:0008270">
    <property type="term" value="F:zinc ion binding"/>
    <property type="evidence" value="ECO:0007669"/>
    <property type="project" value="UniProtKB-KW"/>
</dbReference>
<dbReference type="GO" id="GO:0032259">
    <property type="term" value="P:methylation"/>
    <property type="evidence" value="ECO:0007669"/>
    <property type="project" value="UniProtKB-KW"/>
</dbReference>
<feature type="domain" description="MYND-type" evidence="5">
    <location>
        <begin position="33"/>
        <end position="70"/>
    </location>
</feature>
<dbReference type="OrthoDB" id="265717at2759"/>
<dbReference type="PANTHER" id="PTHR12197:SF251">
    <property type="entry name" value="EG:BACR7C10.4 PROTEIN"/>
    <property type="match status" value="1"/>
</dbReference>
<dbReference type="InterPro" id="IPR011990">
    <property type="entry name" value="TPR-like_helical_dom_sf"/>
</dbReference>
<dbReference type="Gene3D" id="6.10.140.2220">
    <property type="match status" value="1"/>
</dbReference>
<dbReference type="InterPro" id="IPR050869">
    <property type="entry name" value="H3K4_H4K5_MeTrfase"/>
</dbReference>
<evidence type="ECO:0000256" key="1">
    <source>
        <dbReference type="ARBA" id="ARBA00022723"/>
    </source>
</evidence>
<name>A0A154PR14_DUFNO</name>
<dbReference type="GO" id="GO:0005634">
    <property type="term" value="C:nucleus"/>
    <property type="evidence" value="ECO:0007669"/>
    <property type="project" value="TreeGrafter"/>
</dbReference>
<evidence type="ECO:0000256" key="4">
    <source>
        <dbReference type="PROSITE-ProRule" id="PRU00134"/>
    </source>
</evidence>
<dbReference type="STRING" id="178035.A0A154PR14"/>
<protein>
    <submittedName>
        <fullName evidence="6">Histone-lysine N-methyltransferase ASHR1</fullName>
    </submittedName>
</protein>
<dbReference type="SUPFAM" id="SSF144232">
    <property type="entry name" value="HIT/MYND zinc finger-like"/>
    <property type="match status" value="1"/>
</dbReference>
<evidence type="ECO:0000313" key="7">
    <source>
        <dbReference type="Proteomes" id="UP000076502"/>
    </source>
</evidence>
<dbReference type="PROSITE" id="PS50865">
    <property type="entry name" value="ZF_MYND_2"/>
    <property type="match status" value="1"/>
</dbReference>
<evidence type="ECO:0000256" key="3">
    <source>
        <dbReference type="ARBA" id="ARBA00022833"/>
    </source>
</evidence>
<reference evidence="6 7" key="1">
    <citation type="submission" date="2015-07" db="EMBL/GenBank/DDBJ databases">
        <title>The genome of Dufourea novaeangliae.</title>
        <authorList>
            <person name="Pan H."/>
            <person name="Kapheim K."/>
        </authorList>
    </citation>
    <scope>NUCLEOTIDE SEQUENCE [LARGE SCALE GENOMIC DNA]</scope>
    <source>
        <strain evidence="6">0120121106</strain>
        <tissue evidence="6">Whole body</tissue>
    </source>
</reference>
<dbReference type="PANTHER" id="PTHR12197">
    <property type="entry name" value="HISTONE-LYSINE N-METHYLTRANSFERASE SMYD"/>
    <property type="match status" value="1"/>
</dbReference>
<keyword evidence="6" id="KW-0808">Transferase</keyword>
<evidence type="ECO:0000256" key="2">
    <source>
        <dbReference type="ARBA" id="ARBA00022771"/>
    </source>
</evidence>
<keyword evidence="2 4" id="KW-0863">Zinc-finger</keyword>
<dbReference type="Proteomes" id="UP000076502">
    <property type="component" value="Unassembled WGS sequence"/>
</dbReference>
<gene>
    <name evidence="6" type="ORF">WN55_06047</name>
</gene>
<dbReference type="GO" id="GO:0008168">
    <property type="term" value="F:methyltransferase activity"/>
    <property type="evidence" value="ECO:0007669"/>
    <property type="project" value="UniProtKB-KW"/>
</dbReference>
<dbReference type="AlphaFoldDB" id="A0A154PR14"/>
<organism evidence="6 7">
    <name type="scientific">Dufourea novaeangliae</name>
    <name type="common">Sweat bee</name>
    <dbReference type="NCBI Taxonomy" id="178035"/>
    <lineage>
        <taxon>Eukaryota</taxon>
        <taxon>Metazoa</taxon>
        <taxon>Ecdysozoa</taxon>
        <taxon>Arthropoda</taxon>
        <taxon>Hexapoda</taxon>
        <taxon>Insecta</taxon>
        <taxon>Pterygota</taxon>
        <taxon>Neoptera</taxon>
        <taxon>Endopterygota</taxon>
        <taxon>Hymenoptera</taxon>
        <taxon>Apocrita</taxon>
        <taxon>Aculeata</taxon>
        <taxon>Apoidea</taxon>
        <taxon>Anthophila</taxon>
        <taxon>Halictidae</taxon>
        <taxon>Rophitinae</taxon>
        <taxon>Dufourea</taxon>
    </lineage>
</organism>
<keyword evidence="1" id="KW-0479">Metal-binding</keyword>
<accession>A0A154PR14</accession>
<dbReference type="Pfam" id="PF01753">
    <property type="entry name" value="zf-MYND"/>
    <property type="match status" value="1"/>
</dbReference>
<keyword evidence="7" id="KW-1185">Reference proteome</keyword>
<dbReference type="InterPro" id="IPR002893">
    <property type="entry name" value="Znf_MYND"/>
</dbReference>